<sequence>MVLLKQRSCPECSGEMTPKLINMLYKKECSEIQVDVIGIPANVCNRCYYRIIPGKIAKYIDSIIDPIFAAEMNSKESLLPPPHIGIQFPFNNNYACYHSKKRSWGQTLNCELHRNAAIG</sequence>
<organism evidence="1 2">
    <name type="scientific">Candidatus Magnetoglobus multicellularis str. Araruama</name>
    <dbReference type="NCBI Taxonomy" id="890399"/>
    <lineage>
        <taxon>Bacteria</taxon>
        <taxon>Pseudomonadati</taxon>
        <taxon>Thermodesulfobacteriota</taxon>
        <taxon>Desulfobacteria</taxon>
        <taxon>Desulfobacterales</taxon>
        <taxon>Desulfobacteraceae</taxon>
        <taxon>Candidatus Magnetoglobus</taxon>
    </lineage>
</organism>
<gene>
    <name evidence="1" type="ORF">OMM_12263</name>
</gene>
<evidence type="ECO:0008006" key="3">
    <source>
        <dbReference type="Google" id="ProtNLM"/>
    </source>
</evidence>
<dbReference type="EMBL" id="ATBP01001709">
    <property type="protein sequence ID" value="ETR66851.1"/>
    <property type="molecule type" value="Genomic_DNA"/>
</dbReference>
<dbReference type="AlphaFoldDB" id="A0A1V1NWB8"/>
<name>A0A1V1NWB8_9BACT</name>
<dbReference type="Proteomes" id="UP000189670">
    <property type="component" value="Unassembled WGS sequence"/>
</dbReference>
<reference evidence="2" key="1">
    <citation type="submission" date="2012-11" db="EMBL/GenBank/DDBJ databases">
        <authorList>
            <person name="Lucero-Rivera Y.E."/>
            <person name="Tovar-Ramirez D."/>
        </authorList>
    </citation>
    <scope>NUCLEOTIDE SEQUENCE [LARGE SCALE GENOMIC DNA]</scope>
    <source>
        <strain evidence="2">Araruama</strain>
    </source>
</reference>
<evidence type="ECO:0000313" key="1">
    <source>
        <dbReference type="EMBL" id="ETR66851.1"/>
    </source>
</evidence>
<protein>
    <recommendedName>
        <fullName evidence="3">YgiT-type zinc finger protein</fullName>
    </recommendedName>
</protein>
<evidence type="ECO:0000313" key="2">
    <source>
        <dbReference type="Proteomes" id="UP000189670"/>
    </source>
</evidence>
<comment type="caution">
    <text evidence="1">The sequence shown here is derived from an EMBL/GenBank/DDBJ whole genome shotgun (WGS) entry which is preliminary data.</text>
</comment>
<proteinExistence type="predicted"/>
<accession>A0A1V1NWB8</accession>